<dbReference type="RefSeq" id="WP_114534563.1">
    <property type="nucleotide sequence ID" value="NZ_JADNER010000022.1"/>
</dbReference>
<feature type="transmembrane region" description="Helical" evidence="4">
    <location>
        <begin position="287"/>
        <end position="305"/>
    </location>
</feature>
<proteinExistence type="predicted"/>
<dbReference type="EMBL" id="PPTU01000030">
    <property type="protein sequence ID" value="RDB67393.1"/>
    <property type="molecule type" value="Genomic_DNA"/>
</dbReference>
<feature type="transmembrane region" description="Helical" evidence="4">
    <location>
        <begin position="380"/>
        <end position="400"/>
    </location>
</feature>
<dbReference type="CDD" id="cd06170">
    <property type="entry name" value="LuxR_C_like"/>
    <property type="match status" value="1"/>
</dbReference>
<dbReference type="InterPro" id="IPR036388">
    <property type="entry name" value="WH-like_DNA-bd_sf"/>
</dbReference>
<comment type="caution">
    <text evidence="7">The sequence shown here is derived from an EMBL/GenBank/DDBJ whole genome shotgun (WGS) entry which is preliminary data.</text>
</comment>
<dbReference type="GO" id="GO:0006355">
    <property type="term" value="P:regulation of DNA-templated transcription"/>
    <property type="evidence" value="ECO:0007669"/>
    <property type="project" value="InterPro"/>
</dbReference>
<evidence type="ECO:0000259" key="6">
    <source>
        <dbReference type="PROSITE" id="PS50043"/>
    </source>
</evidence>
<keyword evidence="4" id="KW-0472">Membrane</keyword>
<evidence type="ECO:0000256" key="3">
    <source>
        <dbReference type="ARBA" id="ARBA00023163"/>
    </source>
</evidence>
<evidence type="ECO:0000313" key="8">
    <source>
        <dbReference type="Proteomes" id="UP000253970"/>
    </source>
</evidence>
<feature type="transmembrane region" description="Helical" evidence="4">
    <location>
        <begin position="81"/>
        <end position="100"/>
    </location>
</feature>
<feature type="transmembrane region" description="Helical" evidence="4">
    <location>
        <begin position="140"/>
        <end position="157"/>
    </location>
</feature>
<dbReference type="SMART" id="SM00421">
    <property type="entry name" value="HTH_LUXR"/>
    <property type="match status" value="1"/>
</dbReference>
<keyword evidence="2" id="KW-0238">DNA-binding</keyword>
<dbReference type="InterPro" id="IPR016032">
    <property type="entry name" value="Sig_transdc_resp-reg_C-effctor"/>
</dbReference>
<keyword evidence="5" id="KW-0732">Signal</keyword>
<dbReference type="PROSITE" id="PS00622">
    <property type="entry name" value="HTH_LUXR_1"/>
    <property type="match status" value="1"/>
</dbReference>
<dbReference type="PRINTS" id="PR00038">
    <property type="entry name" value="HTHLUXR"/>
</dbReference>
<keyword evidence="3" id="KW-0804">Transcription</keyword>
<dbReference type="PANTHER" id="PTHR44688">
    <property type="entry name" value="DNA-BINDING TRANSCRIPTIONAL ACTIVATOR DEVR_DOSR"/>
    <property type="match status" value="1"/>
</dbReference>
<feature type="transmembrane region" description="Helical" evidence="4">
    <location>
        <begin position="218"/>
        <end position="246"/>
    </location>
</feature>
<feature type="signal peptide" evidence="5">
    <location>
        <begin position="1"/>
        <end position="26"/>
    </location>
</feature>
<dbReference type="SUPFAM" id="SSF46894">
    <property type="entry name" value="C-terminal effector domain of the bipartite response regulators"/>
    <property type="match status" value="1"/>
</dbReference>
<protein>
    <submittedName>
        <fullName evidence="7">LuxR family transcriptional regulator</fullName>
    </submittedName>
</protein>
<keyword evidence="1" id="KW-0805">Transcription regulation</keyword>
<feature type="chain" id="PRO_5016763245" evidence="5">
    <location>
        <begin position="27"/>
        <end position="492"/>
    </location>
</feature>
<feature type="transmembrane region" description="Helical" evidence="4">
    <location>
        <begin position="52"/>
        <end position="74"/>
    </location>
</feature>
<evidence type="ECO:0000256" key="4">
    <source>
        <dbReference type="SAM" id="Phobius"/>
    </source>
</evidence>
<evidence type="ECO:0000256" key="5">
    <source>
        <dbReference type="SAM" id="SignalP"/>
    </source>
</evidence>
<name>A0A369M6M7_EGGLN</name>
<feature type="transmembrane region" description="Helical" evidence="4">
    <location>
        <begin position="258"/>
        <end position="278"/>
    </location>
</feature>
<dbReference type="Proteomes" id="UP000253970">
    <property type="component" value="Unassembled WGS sequence"/>
</dbReference>
<dbReference type="PANTHER" id="PTHR44688:SF16">
    <property type="entry name" value="DNA-BINDING TRANSCRIPTIONAL ACTIVATOR DEVR_DOSR"/>
    <property type="match status" value="1"/>
</dbReference>
<reference evidence="7 8" key="1">
    <citation type="journal article" date="2018" name="Elife">
        <title>Discovery and characterization of a prevalent human gut bacterial enzyme sufficient for the inactivation of a family of plant toxins.</title>
        <authorList>
            <person name="Koppel N."/>
            <person name="Bisanz J.E."/>
            <person name="Pandelia M.E."/>
            <person name="Turnbaugh P.J."/>
            <person name="Balskus E.P."/>
        </authorList>
    </citation>
    <scope>NUCLEOTIDE SEQUENCE [LARGE SCALE GENOMIC DNA]</scope>
    <source>
        <strain evidence="7 8">W1 BHI 6</strain>
    </source>
</reference>
<dbReference type="Gene3D" id="1.10.10.10">
    <property type="entry name" value="Winged helix-like DNA-binding domain superfamily/Winged helix DNA-binding domain"/>
    <property type="match status" value="1"/>
</dbReference>
<evidence type="ECO:0000256" key="2">
    <source>
        <dbReference type="ARBA" id="ARBA00023125"/>
    </source>
</evidence>
<dbReference type="GO" id="GO:0003677">
    <property type="term" value="F:DNA binding"/>
    <property type="evidence" value="ECO:0007669"/>
    <property type="project" value="UniProtKB-KW"/>
</dbReference>
<feature type="transmembrane region" description="Helical" evidence="4">
    <location>
        <begin position="344"/>
        <end position="368"/>
    </location>
</feature>
<evidence type="ECO:0000313" key="7">
    <source>
        <dbReference type="EMBL" id="RDB67393.1"/>
    </source>
</evidence>
<gene>
    <name evidence="7" type="ORF">C1875_13525</name>
</gene>
<keyword evidence="4" id="KW-0812">Transmembrane</keyword>
<feature type="transmembrane region" description="Helical" evidence="4">
    <location>
        <begin position="106"/>
        <end position="128"/>
    </location>
</feature>
<dbReference type="AlphaFoldDB" id="A0A369M6M7"/>
<organism evidence="7 8">
    <name type="scientific">Eggerthella lenta</name>
    <name type="common">Eubacterium lentum</name>
    <dbReference type="NCBI Taxonomy" id="84112"/>
    <lineage>
        <taxon>Bacteria</taxon>
        <taxon>Bacillati</taxon>
        <taxon>Actinomycetota</taxon>
        <taxon>Coriobacteriia</taxon>
        <taxon>Eggerthellales</taxon>
        <taxon>Eggerthellaceae</taxon>
        <taxon>Eggerthella</taxon>
    </lineage>
</organism>
<dbReference type="PROSITE" id="PS50043">
    <property type="entry name" value="HTH_LUXR_2"/>
    <property type="match status" value="1"/>
</dbReference>
<feature type="transmembrane region" description="Helical" evidence="4">
    <location>
        <begin position="163"/>
        <end position="180"/>
    </location>
</feature>
<dbReference type="Pfam" id="PF00196">
    <property type="entry name" value="GerE"/>
    <property type="match status" value="1"/>
</dbReference>
<keyword evidence="4" id="KW-1133">Transmembrane helix</keyword>
<accession>A0A369M6M7</accession>
<evidence type="ECO:0000256" key="1">
    <source>
        <dbReference type="ARBA" id="ARBA00023015"/>
    </source>
</evidence>
<feature type="domain" description="HTH luxR-type" evidence="6">
    <location>
        <begin position="429"/>
        <end position="492"/>
    </location>
</feature>
<dbReference type="InterPro" id="IPR000792">
    <property type="entry name" value="Tscrpt_reg_LuxR_C"/>
</dbReference>
<sequence length="492" mass="52340">MDVSRFAKRRLFVACCALGFASFKVAQSSLYSTAMLTSETTTVLIAGLDFSIASAAFVVLTEAVIVALALLGRLPRLSMPVIAPSLVLAATAVLSYSGALSSVDPVVSLMALAFAQGTATVMLTLAWVEIMTQMEPTISMKTLASSMLLAAAVTLALQNSPSLVMLPCVVATLVASALLYRRAKGIAGNALASGKTMGGDEVAAGAEQKRDRTSLRPYLRGFVSIGEGLLSLLVLGCVVGIINGFMVVQHYDFDGSSLASAMGIAAASMAFFVMAYGFPKTFSASRAYRALFPLLTGVLIIWPFANFQYSYFVGAAFVAGHSLISTSVMYLIIREAHESDLNPYAFMGASVLLIRLASVSGIVGGTIIAGLDLNPSFKTMLVFCIALYLLSIVLLFMLRIRKRSEREQRPAASGEPVRGEDAFDAKGAEVTARHGLTDRESEILLLLARGRSSTYIGEALYLSPNTVRGHIKNIYAKLGVHSKQEIIDLFTA</sequence>
<feature type="transmembrane region" description="Helical" evidence="4">
    <location>
        <begin position="311"/>
        <end position="332"/>
    </location>
</feature>